<proteinExistence type="predicted"/>
<keyword evidence="1" id="KW-0812">Transmembrane</keyword>
<keyword evidence="1" id="KW-0472">Membrane</keyword>
<name>A0A9P0MMY4_NEZVI</name>
<organism evidence="2 3">
    <name type="scientific">Nezara viridula</name>
    <name type="common">Southern green stink bug</name>
    <name type="synonym">Cimex viridulus</name>
    <dbReference type="NCBI Taxonomy" id="85310"/>
    <lineage>
        <taxon>Eukaryota</taxon>
        <taxon>Metazoa</taxon>
        <taxon>Ecdysozoa</taxon>
        <taxon>Arthropoda</taxon>
        <taxon>Hexapoda</taxon>
        <taxon>Insecta</taxon>
        <taxon>Pterygota</taxon>
        <taxon>Neoptera</taxon>
        <taxon>Paraneoptera</taxon>
        <taxon>Hemiptera</taxon>
        <taxon>Heteroptera</taxon>
        <taxon>Panheteroptera</taxon>
        <taxon>Pentatomomorpha</taxon>
        <taxon>Pentatomoidea</taxon>
        <taxon>Pentatomidae</taxon>
        <taxon>Pentatominae</taxon>
        <taxon>Nezara</taxon>
    </lineage>
</organism>
<evidence type="ECO:0000256" key="1">
    <source>
        <dbReference type="SAM" id="Phobius"/>
    </source>
</evidence>
<evidence type="ECO:0000313" key="3">
    <source>
        <dbReference type="Proteomes" id="UP001152798"/>
    </source>
</evidence>
<accession>A0A9P0MMY4</accession>
<dbReference type="AlphaFoldDB" id="A0A9P0MMY4"/>
<keyword evidence="3" id="KW-1185">Reference proteome</keyword>
<sequence length="80" mass="9724">MIKCKDKMFRLNYNLSVVLLINSFILLTLVRNYSVPWRGQDWSPPQFPSQRWLNRCTILYLKTYLVQTLYFLNVRHIIQT</sequence>
<dbReference type="Proteomes" id="UP001152798">
    <property type="component" value="Chromosome 4"/>
</dbReference>
<dbReference type="EMBL" id="OV725080">
    <property type="protein sequence ID" value="CAH1398605.1"/>
    <property type="molecule type" value="Genomic_DNA"/>
</dbReference>
<reference evidence="2" key="1">
    <citation type="submission" date="2022-01" db="EMBL/GenBank/DDBJ databases">
        <authorList>
            <person name="King R."/>
        </authorList>
    </citation>
    <scope>NUCLEOTIDE SEQUENCE</scope>
</reference>
<keyword evidence="1" id="KW-1133">Transmembrane helix</keyword>
<evidence type="ECO:0000313" key="2">
    <source>
        <dbReference type="EMBL" id="CAH1398605.1"/>
    </source>
</evidence>
<protein>
    <submittedName>
        <fullName evidence="2">Uncharacterized protein</fullName>
    </submittedName>
</protein>
<feature type="transmembrane region" description="Helical" evidence="1">
    <location>
        <begin position="12"/>
        <end position="32"/>
    </location>
</feature>
<gene>
    <name evidence="2" type="ORF">NEZAVI_LOCUS8218</name>
</gene>